<dbReference type="OrthoDB" id="428822at2759"/>
<name>A0A835IDR4_9MAGN</name>
<sequence length="302" mass="34080">MARVQKLKGQFGNLYVIITLPTTEQNDSFVRNYFKYDMEIGRPIFVPVQDLEMGFEKIVKIAHARGVCKRQDALSKLKVEGAIDERMDAFLEWSLPYLGLTTMMLMRGLTYELSPMKKSSLEYYGKFFGILVESEGTFVQEAAKLLKDGIDLVTDSDKVLSKLLLYPLHSTLASIEGKPVLEDKLSEVAAHLLSAYDNGELTVALEEGHTGWQKWVKSFGKSMKRKGALSVPSLQASMNSFASPSEIVYFQSLLLFCSQQFCLCGGTGLHLRRQYLWPLFQLVPHEELSIFKRKPSANAQKV</sequence>
<protein>
    <submittedName>
        <fullName evidence="1">Uncharacterized protein</fullName>
    </submittedName>
</protein>
<dbReference type="PANTHER" id="PTHR37394:SF1">
    <property type="entry name" value="PROTEIN PARTING DANCERS"/>
    <property type="match status" value="1"/>
</dbReference>
<dbReference type="Proteomes" id="UP000631114">
    <property type="component" value="Unassembled WGS sequence"/>
</dbReference>
<evidence type="ECO:0000313" key="2">
    <source>
        <dbReference type="Proteomes" id="UP000631114"/>
    </source>
</evidence>
<dbReference type="GO" id="GO:0000712">
    <property type="term" value="P:resolution of meiotic recombination intermediates"/>
    <property type="evidence" value="ECO:0007669"/>
    <property type="project" value="InterPro"/>
</dbReference>
<accession>A0A835IDR4</accession>
<gene>
    <name evidence="1" type="ORF">IFM89_020730</name>
</gene>
<proteinExistence type="predicted"/>
<reference evidence="1 2" key="1">
    <citation type="submission" date="2020-10" db="EMBL/GenBank/DDBJ databases">
        <title>The Coptis chinensis genome and diversification of protoberbering-type alkaloids.</title>
        <authorList>
            <person name="Wang B."/>
            <person name="Shu S."/>
            <person name="Song C."/>
            <person name="Liu Y."/>
        </authorList>
    </citation>
    <scope>NUCLEOTIDE SEQUENCE [LARGE SCALE GENOMIC DNA]</scope>
    <source>
        <strain evidence="1">HL-2020</strain>
        <tissue evidence="1">Leaf</tissue>
    </source>
</reference>
<dbReference type="InterPro" id="IPR039172">
    <property type="entry name" value="PTD"/>
</dbReference>
<dbReference type="EMBL" id="JADFTS010000003">
    <property type="protein sequence ID" value="KAF9614807.1"/>
    <property type="molecule type" value="Genomic_DNA"/>
</dbReference>
<dbReference type="PANTHER" id="PTHR37394">
    <property type="entry name" value="PROTEIN PARTING DANCERS"/>
    <property type="match status" value="1"/>
</dbReference>
<evidence type="ECO:0000313" key="1">
    <source>
        <dbReference type="EMBL" id="KAF9614807.1"/>
    </source>
</evidence>
<comment type="caution">
    <text evidence="1">The sequence shown here is derived from an EMBL/GenBank/DDBJ whole genome shotgun (WGS) entry which is preliminary data.</text>
</comment>
<keyword evidence="2" id="KW-1185">Reference proteome</keyword>
<dbReference type="AlphaFoldDB" id="A0A835IDR4"/>
<organism evidence="1 2">
    <name type="scientific">Coptis chinensis</name>
    <dbReference type="NCBI Taxonomy" id="261450"/>
    <lineage>
        <taxon>Eukaryota</taxon>
        <taxon>Viridiplantae</taxon>
        <taxon>Streptophyta</taxon>
        <taxon>Embryophyta</taxon>
        <taxon>Tracheophyta</taxon>
        <taxon>Spermatophyta</taxon>
        <taxon>Magnoliopsida</taxon>
        <taxon>Ranunculales</taxon>
        <taxon>Ranunculaceae</taxon>
        <taxon>Coptidoideae</taxon>
        <taxon>Coptis</taxon>
    </lineage>
</organism>